<dbReference type="Proteomes" id="UP000276215">
    <property type="component" value="Unassembled WGS sequence"/>
</dbReference>
<organism evidence="2 3">
    <name type="scientific">Choiromyces venosus 120613-1</name>
    <dbReference type="NCBI Taxonomy" id="1336337"/>
    <lineage>
        <taxon>Eukaryota</taxon>
        <taxon>Fungi</taxon>
        <taxon>Dikarya</taxon>
        <taxon>Ascomycota</taxon>
        <taxon>Pezizomycotina</taxon>
        <taxon>Pezizomycetes</taxon>
        <taxon>Pezizales</taxon>
        <taxon>Tuberaceae</taxon>
        <taxon>Choiromyces</taxon>
    </lineage>
</organism>
<protein>
    <submittedName>
        <fullName evidence="2">Uncharacterized protein</fullName>
    </submittedName>
</protein>
<gene>
    <name evidence="2" type="ORF">L873DRAFT_1792069</name>
</gene>
<feature type="region of interest" description="Disordered" evidence="1">
    <location>
        <begin position="62"/>
        <end position="102"/>
    </location>
</feature>
<evidence type="ECO:0000256" key="1">
    <source>
        <dbReference type="SAM" id="MobiDB-lite"/>
    </source>
</evidence>
<evidence type="ECO:0000313" key="2">
    <source>
        <dbReference type="EMBL" id="RPA95666.1"/>
    </source>
</evidence>
<dbReference type="EMBL" id="ML120422">
    <property type="protein sequence ID" value="RPA95666.1"/>
    <property type="molecule type" value="Genomic_DNA"/>
</dbReference>
<evidence type="ECO:0000313" key="3">
    <source>
        <dbReference type="Proteomes" id="UP000276215"/>
    </source>
</evidence>
<keyword evidence="3" id="KW-1185">Reference proteome</keyword>
<sequence length="121" mass="13459">MNKYCLPKAHNPTLMSASNKRKGQLTIAQELKRVRSINLDEDNILPLATTSRTTTHLVISDGYSDSISESDNRTESNDTLALSEEEEDNRTQKNTGMQIKWKSGVDKNLRGAYGVGSKSSR</sequence>
<dbReference type="AlphaFoldDB" id="A0A3N4JBN7"/>
<accession>A0A3N4JBN7</accession>
<proteinExistence type="predicted"/>
<feature type="region of interest" description="Disordered" evidence="1">
    <location>
        <begin position="1"/>
        <end position="21"/>
    </location>
</feature>
<reference evidence="2 3" key="1">
    <citation type="journal article" date="2018" name="Nat. Ecol. Evol.">
        <title>Pezizomycetes genomes reveal the molecular basis of ectomycorrhizal truffle lifestyle.</title>
        <authorList>
            <person name="Murat C."/>
            <person name="Payen T."/>
            <person name="Noel B."/>
            <person name="Kuo A."/>
            <person name="Morin E."/>
            <person name="Chen J."/>
            <person name="Kohler A."/>
            <person name="Krizsan K."/>
            <person name="Balestrini R."/>
            <person name="Da Silva C."/>
            <person name="Montanini B."/>
            <person name="Hainaut M."/>
            <person name="Levati E."/>
            <person name="Barry K.W."/>
            <person name="Belfiori B."/>
            <person name="Cichocki N."/>
            <person name="Clum A."/>
            <person name="Dockter R.B."/>
            <person name="Fauchery L."/>
            <person name="Guy J."/>
            <person name="Iotti M."/>
            <person name="Le Tacon F."/>
            <person name="Lindquist E.A."/>
            <person name="Lipzen A."/>
            <person name="Malagnac F."/>
            <person name="Mello A."/>
            <person name="Molinier V."/>
            <person name="Miyauchi S."/>
            <person name="Poulain J."/>
            <person name="Riccioni C."/>
            <person name="Rubini A."/>
            <person name="Sitrit Y."/>
            <person name="Splivallo R."/>
            <person name="Traeger S."/>
            <person name="Wang M."/>
            <person name="Zifcakova L."/>
            <person name="Wipf D."/>
            <person name="Zambonelli A."/>
            <person name="Paolocci F."/>
            <person name="Nowrousian M."/>
            <person name="Ottonello S."/>
            <person name="Baldrian P."/>
            <person name="Spatafora J.W."/>
            <person name="Henrissat B."/>
            <person name="Nagy L.G."/>
            <person name="Aury J.M."/>
            <person name="Wincker P."/>
            <person name="Grigoriev I.V."/>
            <person name="Bonfante P."/>
            <person name="Martin F.M."/>
        </authorList>
    </citation>
    <scope>NUCLEOTIDE SEQUENCE [LARGE SCALE GENOMIC DNA]</scope>
    <source>
        <strain evidence="2 3">120613-1</strain>
    </source>
</reference>
<name>A0A3N4JBN7_9PEZI</name>